<dbReference type="KEGG" id="ker:91105079"/>
<feature type="compositionally biased region" description="Basic residues" evidence="1">
    <location>
        <begin position="626"/>
        <end position="639"/>
    </location>
</feature>
<evidence type="ECO:0008006" key="4">
    <source>
        <dbReference type="Google" id="ProtNLM"/>
    </source>
</evidence>
<protein>
    <recommendedName>
        <fullName evidence="4">CUE domain-containing protein</fullName>
    </recommendedName>
</protein>
<evidence type="ECO:0000256" key="1">
    <source>
        <dbReference type="SAM" id="MobiDB-lite"/>
    </source>
</evidence>
<keyword evidence="3" id="KW-1185">Reference proteome</keyword>
<feature type="compositionally biased region" description="Gly residues" evidence="1">
    <location>
        <begin position="591"/>
        <end position="613"/>
    </location>
</feature>
<name>A0AAX4KQS6_9TREE</name>
<proteinExistence type="predicted"/>
<feature type="region of interest" description="Disordered" evidence="1">
    <location>
        <begin position="465"/>
        <end position="503"/>
    </location>
</feature>
<dbReference type="GeneID" id="91105079"/>
<feature type="compositionally biased region" description="Acidic residues" evidence="1">
    <location>
        <begin position="469"/>
        <end position="479"/>
    </location>
</feature>
<dbReference type="EMBL" id="CP144089">
    <property type="protein sequence ID" value="WWD08167.1"/>
    <property type="molecule type" value="Genomic_DNA"/>
</dbReference>
<evidence type="ECO:0000313" key="3">
    <source>
        <dbReference type="Proteomes" id="UP001358614"/>
    </source>
</evidence>
<gene>
    <name evidence="2" type="ORF">V865_006278</name>
</gene>
<accession>A0AAX4KQS6</accession>
<evidence type="ECO:0000313" key="2">
    <source>
        <dbReference type="EMBL" id="WWD08167.1"/>
    </source>
</evidence>
<organism evidence="2 3">
    <name type="scientific">Kwoniella europaea PYCC6329</name>
    <dbReference type="NCBI Taxonomy" id="1423913"/>
    <lineage>
        <taxon>Eukaryota</taxon>
        <taxon>Fungi</taxon>
        <taxon>Dikarya</taxon>
        <taxon>Basidiomycota</taxon>
        <taxon>Agaricomycotina</taxon>
        <taxon>Tremellomycetes</taxon>
        <taxon>Tremellales</taxon>
        <taxon>Cryptococcaceae</taxon>
        <taxon>Kwoniella</taxon>
    </lineage>
</organism>
<sequence length="639" mass="70302">MIVNLPTTLPPPSLYPKLLPHLISQLSHSPPSSFTLPALRSILHIIAYITLSSPSSGNIPQAKSTIPLQHLLELSTSHPGLIKASILLDAIIAYPLYLTTINEILTNAFDLNGDLVEVFRIDIIPSLINRLNLGNTNNNGNKCVDDISKSTKILLSIIRSHDELLALVLEDSENVIKSLSKAYSTISTTTSPNERAATRVRVKSDILMICKELLDSVPSGHDTVEETMIAFMGESSAPKTEGEVMGDGSKLRDDWEALLERDEEGLSKEVKEVLMKERDERAKDDRRVQHLLQLFPTLPPHLLLSALSHPSISSLPEGSRATPSEQASPIVEIIFNKGEGLPDDLKELKLAIQTLSQGDSIPETYTLEVNGNGTSQGDKKGKVERRNIFDDEDLDLSKLKLKDDDSSLPTLSNTIPDTLRASIMRLVENQAVEEEERRQALKDANLLDDEDDYEEGDDGVISRIKVTSGDDEEDEISEEDGVKISREPSGTTTPSSGPSNRQRLDILRTAYINNQRVFERDGATRRSSERKKLREMTGWDDGQIEGWRIMLERDPHKDDIISAHTERMSKNRQNSPPRNNPQQGSSRGGNPNRGGRGGGRGGQGGGQRGGRGGSKSSRGHSNAARTRGHDKKMSKMGAI</sequence>
<reference evidence="2 3" key="1">
    <citation type="submission" date="2024-01" db="EMBL/GenBank/DDBJ databases">
        <title>Comparative genomics of Cryptococcus and Kwoniella reveals pathogenesis evolution and contrasting modes of karyotype evolution via chromosome fusion or intercentromeric recombination.</title>
        <authorList>
            <person name="Coelho M.A."/>
            <person name="David-Palma M."/>
            <person name="Shea T."/>
            <person name="Bowers K."/>
            <person name="McGinley-Smith S."/>
            <person name="Mohammad A.W."/>
            <person name="Gnirke A."/>
            <person name="Yurkov A.M."/>
            <person name="Nowrousian M."/>
            <person name="Sun S."/>
            <person name="Cuomo C.A."/>
            <person name="Heitman J."/>
        </authorList>
    </citation>
    <scope>NUCLEOTIDE SEQUENCE [LARGE SCALE GENOMIC DNA]</scope>
    <source>
        <strain evidence="2 3">PYCC6329</strain>
    </source>
</reference>
<feature type="region of interest" description="Disordered" evidence="1">
    <location>
        <begin position="518"/>
        <end position="537"/>
    </location>
</feature>
<dbReference type="RefSeq" id="XP_066086134.1">
    <property type="nucleotide sequence ID" value="XM_066230037.1"/>
</dbReference>
<dbReference type="Proteomes" id="UP001358614">
    <property type="component" value="Chromosome 1"/>
</dbReference>
<feature type="region of interest" description="Disordered" evidence="1">
    <location>
        <begin position="567"/>
        <end position="639"/>
    </location>
</feature>
<dbReference type="AlphaFoldDB" id="A0AAX4KQS6"/>
<feature type="compositionally biased region" description="Low complexity" evidence="1">
    <location>
        <begin position="488"/>
        <end position="499"/>
    </location>
</feature>
<feature type="compositionally biased region" description="Low complexity" evidence="1">
    <location>
        <begin position="571"/>
        <end position="590"/>
    </location>
</feature>